<reference evidence="3 5" key="2">
    <citation type="submission" date="2023-09" db="EMBL/GenBank/DDBJ databases">
        <title>Complete-Gapless Cercospora beticola genome.</title>
        <authorList>
            <person name="Wyatt N.A."/>
            <person name="Spanner R.E."/>
            <person name="Bolton M.D."/>
        </authorList>
    </citation>
    <scope>NUCLEOTIDE SEQUENCE [LARGE SCALE GENOMIC DNA]</scope>
    <source>
        <strain evidence="3">Cb09-40</strain>
    </source>
</reference>
<sequence>MDANSDDSWSERRRKNELSEAYIPKDPRDNSTRDSSGRLAYAPCNCSICFDLEQVAQLIEGIQCDKYSDSWWDLHWAQIGVWTGRTQMHQRHMPELYLTDTPVVLPEPDAVITASGRNVQERTELSPCACEKCETLFRRYREVLEADGDGVDSGERLYGLRLIVAAQIQLHPDYPLTSETEGSVLTEPVSANDSAAWEDSDDAEPLTVNDMASWEGSDGAANEADQHVEGVHAIRLFRGAQQRTQESGTTDMTHVMHGGHHNKFMVCDHCMAHGLPCNEASVCDQCQLFEQPCIHRWCRDSPTRKLLCLNNDCRYAHRDSVVAQNDDPRWIVLPGKLPLYLSRARIASRTFDIRRRLGMLSDTEKEVAQITLDIKQEEAVDELRANIAAEEGTMLTMRFSCSCQFESYDDQAQQDLEVTFGEPLPRLSNNPQLDDRLAYLNEFIPTAIDSEQASDVTTDSGDEDEVEDEAETSSSQSTESGDEEEDEEKQDIDDKDLDLDDGRDDTARQRAPLCPDCGKRNDHYSVPPCNHRTCIECALTLRLSRGDRTCIECGAHAYMVWFTASEDKLFHEMEGIRSEEGPQGIAAVDGGFDILFENAVIRKDTIWLLDQLPDIPVSRRDETAAFCLR</sequence>
<feature type="compositionally biased region" description="Polar residues" evidence="1">
    <location>
        <begin position="450"/>
        <end position="459"/>
    </location>
</feature>
<dbReference type="EMBL" id="CP134187">
    <property type="protein sequence ID" value="WPB01056.1"/>
    <property type="molecule type" value="Genomic_DNA"/>
</dbReference>
<dbReference type="Proteomes" id="UP000230605">
    <property type="component" value="Chromosome 4"/>
</dbReference>
<evidence type="ECO:0000313" key="5">
    <source>
        <dbReference type="Proteomes" id="UP001302367"/>
    </source>
</evidence>
<organism evidence="2 4">
    <name type="scientific">Cercospora beticola</name>
    <name type="common">Sugarbeet leaf spot fungus</name>
    <dbReference type="NCBI Taxonomy" id="122368"/>
    <lineage>
        <taxon>Eukaryota</taxon>
        <taxon>Fungi</taxon>
        <taxon>Dikarya</taxon>
        <taxon>Ascomycota</taxon>
        <taxon>Pezizomycotina</taxon>
        <taxon>Dothideomycetes</taxon>
        <taxon>Dothideomycetidae</taxon>
        <taxon>Mycosphaerellales</taxon>
        <taxon>Mycosphaerellaceae</taxon>
        <taxon>Cercospora</taxon>
    </lineage>
</organism>
<protein>
    <recommendedName>
        <fullName evidence="6">RING-type domain-containing protein</fullName>
    </recommendedName>
</protein>
<feature type="region of interest" description="Disordered" evidence="1">
    <location>
        <begin position="450"/>
        <end position="514"/>
    </location>
</feature>
<feature type="compositionally biased region" description="Acidic residues" evidence="1">
    <location>
        <begin position="480"/>
        <end position="503"/>
    </location>
</feature>
<dbReference type="EMBL" id="LKMD01000105">
    <property type="protein sequence ID" value="PIA92895.1"/>
    <property type="molecule type" value="Genomic_DNA"/>
</dbReference>
<evidence type="ECO:0000313" key="2">
    <source>
        <dbReference type="EMBL" id="PIA92895.1"/>
    </source>
</evidence>
<proteinExistence type="predicted"/>
<evidence type="ECO:0000313" key="3">
    <source>
        <dbReference type="EMBL" id="WPB01056.1"/>
    </source>
</evidence>
<name>A0A2G5HK58_CERBT</name>
<dbReference type="OrthoDB" id="3650941at2759"/>
<evidence type="ECO:0000313" key="4">
    <source>
        <dbReference type="Proteomes" id="UP000230605"/>
    </source>
</evidence>
<reference evidence="2 4" key="1">
    <citation type="submission" date="2015-10" db="EMBL/GenBank/DDBJ databases">
        <title>The cercosporin biosynthetic gene cluster was horizontally transferred to several fungal lineages and shown to be expanded in Cercospora beticola based on microsynteny with recipient genomes.</title>
        <authorList>
            <person name="De Jonge R."/>
            <person name="Ebert M.K."/>
            <person name="Suttle J.C."/>
            <person name="Jurick Ii W.M."/>
            <person name="Secor G.A."/>
            <person name="Thomma B.P."/>
            <person name="Van De Peer Y."/>
            <person name="Bolton M.D."/>
        </authorList>
    </citation>
    <scope>NUCLEOTIDE SEQUENCE [LARGE SCALE GENOMIC DNA]</scope>
    <source>
        <strain evidence="2 4">09-40</strain>
    </source>
</reference>
<dbReference type="Proteomes" id="UP001302367">
    <property type="component" value="Chromosome 4"/>
</dbReference>
<feature type="compositionally biased region" description="Basic and acidic residues" evidence="1">
    <location>
        <begin position="9"/>
        <end position="35"/>
    </location>
</feature>
<evidence type="ECO:0000256" key="1">
    <source>
        <dbReference type="SAM" id="MobiDB-lite"/>
    </source>
</evidence>
<feature type="region of interest" description="Disordered" evidence="1">
    <location>
        <begin position="1"/>
        <end position="35"/>
    </location>
</feature>
<dbReference type="AlphaFoldDB" id="A0A2G5HK58"/>
<keyword evidence="5" id="KW-1185">Reference proteome</keyword>
<evidence type="ECO:0008006" key="6">
    <source>
        <dbReference type="Google" id="ProtNLM"/>
    </source>
</evidence>
<gene>
    <name evidence="2" type="ORF">CB0940_03856</name>
    <name evidence="3" type="ORF">RHO25_005676</name>
</gene>
<accession>A0A2G5HK58</accession>
<feature type="compositionally biased region" description="Acidic residues" evidence="1">
    <location>
        <begin position="460"/>
        <end position="471"/>
    </location>
</feature>